<dbReference type="OrthoDB" id="6611858at2759"/>
<dbReference type="AlphaFoldDB" id="A0A8X6XKL4"/>
<sequence>MKNFVSITTDGATSMIGPNIGMVTLLQERLAHCGVELLQLHCIIHQKNLCGEELGFATLMQCVSEAINFIRSNALKQRQFKEF</sequence>
<dbReference type="PANTHER" id="PTHR45913">
    <property type="entry name" value="EPM2A-INTERACTING PROTEIN 1"/>
    <property type="match status" value="1"/>
</dbReference>
<keyword evidence="2" id="KW-1185">Reference proteome</keyword>
<comment type="caution">
    <text evidence="1">The sequence shown here is derived from an EMBL/GenBank/DDBJ whole genome shotgun (WGS) entry which is preliminary data.</text>
</comment>
<accession>A0A8X6XKL4</accession>
<dbReference type="EMBL" id="BMAV01010510">
    <property type="protein sequence ID" value="GFY55673.1"/>
    <property type="molecule type" value="Genomic_DNA"/>
</dbReference>
<protein>
    <submittedName>
        <fullName evidence="1">Uncharacterized protein</fullName>
    </submittedName>
</protein>
<name>A0A8X6XKL4_9ARAC</name>
<proteinExistence type="predicted"/>
<evidence type="ECO:0000313" key="1">
    <source>
        <dbReference type="EMBL" id="GFY55673.1"/>
    </source>
</evidence>
<organism evidence="1 2">
    <name type="scientific">Trichonephila inaurata madagascariensis</name>
    <dbReference type="NCBI Taxonomy" id="2747483"/>
    <lineage>
        <taxon>Eukaryota</taxon>
        <taxon>Metazoa</taxon>
        <taxon>Ecdysozoa</taxon>
        <taxon>Arthropoda</taxon>
        <taxon>Chelicerata</taxon>
        <taxon>Arachnida</taxon>
        <taxon>Araneae</taxon>
        <taxon>Araneomorphae</taxon>
        <taxon>Entelegynae</taxon>
        <taxon>Araneoidea</taxon>
        <taxon>Nephilidae</taxon>
        <taxon>Trichonephila</taxon>
        <taxon>Trichonephila inaurata</taxon>
    </lineage>
</organism>
<evidence type="ECO:0000313" key="2">
    <source>
        <dbReference type="Proteomes" id="UP000886998"/>
    </source>
</evidence>
<gene>
    <name evidence="1" type="ORF">TNIN_424551</name>
</gene>
<reference evidence="1" key="1">
    <citation type="submission" date="2020-08" db="EMBL/GenBank/DDBJ databases">
        <title>Multicomponent nature underlies the extraordinary mechanical properties of spider dragline silk.</title>
        <authorList>
            <person name="Kono N."/>
            <person name="Nakamura H."/>
            <person name="Mori M."/>
            <person name="Yoshida Y."/>
            <person name="Ohtoshi R."/>
            <person name="Malay A.D."/>
            <person name="Moran D.A.P."/>
            <person name="Tomita M."/>
            <person name="Numata K."/>
            <person name="Arakawa K."/>
        </authorList>
    </citation>
    <scope>NUCLEOTIDE SEQUENCE</scope>
</reference>
<dbReference type="Proteomes" id="UP000886998">
    <property type="component" value="Unassembled WGS sequence"/>
</dbReference>
<dbReference type="PANTHER" id="PTHR45913:SF5">
    <property type="entry name" value="GENERAL TRANSCRIPTION FACTOR II-I REPEAT DOMAIN-CONTAINING PROTEIN 2A-LIKE PROTEIN"/>
    <property type="match status" value="1"/>
</dbReference>